<dbReference type="PANTHER" id="PTHR40370">
    <property type="entry name" value="EXPRESSED PROTEIN"/>
    <property type="match status" value="1"/>
</dbReference>
<name>G3AUL9_SPAPN</name>
<gene>
    <name evidence="2" type="ORF">SPAPADRAFT_143874</name>
</gene>
<organism evidence="3">
    <name type="scientific">Spathaspora passalidarum (strain NRRL Y-27907 / 11-Y1)</name>
    <dbReference type="NCBI Taxonomy" id="619300"/>
    <lineage>
        <taxon>Eukaryota</taxon>
        <taxon>Fungi</taxon>
        <taxon>Dikarya</taxon>
        <taxon>Ascomycota</taxon>
        <taxon>Saccharomycotina</taxon>
        <taxon>Pichiomycetes</taxon>
        <taxon>Debaryomycetaceae</taxon>
        <taxon>Spathaspora</taxon>
    </lineage>
</organism>
<dbReference type="OrthoDB" id="240546at2759"/>
<dbReference type="PANTHER" id="PTHR40370:SF1">
    <property type="entry name" value="DUF3074 DOMAIN-CONTAINING PROTEIN"/>
    <property type="match status" value="1"/>
</dbReference>
<dbReference type="OMA" id="KWIMATT"/>
<evidence type="ECO:0000313" key="3">
    <source>
        <dbReference type="Proteomes" id="UP000000709"/>
    </source>
</evidence>
<dbReference type="HOGENOM" id="CLU_078586_1_0_1"/>
<evidence type="ECO:0000313" key="2">
    <source>
        <dbReference type="EMBL" id="EGW30576.1"/>
    </source>
</evidence>
<sequence length="215" mass="24085">MSEQRDTLVKESIAKIDSINKWHPSKTFNYSLESGGTVQVKTFKTTMNNQTWFARTSTVPKAYHDSLAKYIAGDSEYGKTHSDYEKEYIHEITSVQCTSLKQYSDGWNYQVKAEYDFGAFIKKRVFYELVDIYKGDGFIYVISSAAKPGSDETSSVVGTYDSIEKVSWEGDNLMWTMATTSNPGGLIPGWLTNLSMPGAISKDVPSVLNWIGGKN</sequence>
<dbReference type="InterPro" id="IPR024500">
    <property type="entry name" value="DUF3074"/>
</dbReference>
<reference evidence="2 3" key="1">
    <citation type="journal article" date="2011" name="Proc. Natl. Acad. Sci. U.S.A.">
        <title>Comparative genomics of xylose-fermenting fungi for enhanced biofuel production.</title>
        <authorList>
            <person name="Wohlbach D.J."/>
            <person name="Kuo A."/>
            <person name="Sato T.K."/>
            <person name="Potts K.M."/>
            <person name="Salamov A.A."/>
            <person name="LaButti K.M."/>
            <person name="Sun H."/>
            <person name="Clum A."/>
            <person name="Pangilinan J.L."/>
            <person name="Lindquist E.A."/>
            <person name="Lucas S."/>
            <person name="Lapidus A."/>
            <person name="Jin M."/>
            <person name="Gunawan C."/>
            <person name="Balan V."/>
            <person name="Dale B.E."/>
            <person name="Jeffries T.W."/>
            <person name="Zinkel R."/>
            <person name="Barry K.W."/>
            <person name="Grigoriev I.V."/>
            <person name="Gasch A.P."/>
        </authorList>
    </citation>
    <scope>NUCLEOTIDE SEQUENCE [LARGE SCALE GENOMIC DNA]</scope>
    <source>
        <strain evidence="3">NRRL Y-27907 / 11-Y1</strain>
    </source>
</reference>
<dbReference type="AlphaFoldDB" id="G3AUL9"/>
<proteinExistence type="predicted"/>
<protein>
    <recommendedName>
        <fullName evidence="1">DUF3074 domain-containing protein</fullName>
    </recommendedName>
</protein>
<dbReference type="STRING" id="619300.G3AUL9"/>
<accession>G3AUL9</accession>
<dbReference type="SUPFAM" id="SSF55961">
    <property type="entry name" value="Bet v1-like"/>
    <property type="match status" value="1"/>
</dbReference>
<dbReference type="InParanoid" id="G3AUL9"/>
<dbReference type="KEGG" id="spaa:SPAPADRAFT_143874"/>
<dbReference type="Pfam" id="PF11274">
    <property type="entry name" value="DUF3074"/>
    <property type="match status" value="1"/>
</dbReference>
<dbReference type="eggNOG" id="ENOG502QTT5">
    <property type="taxonomic scope" value="Eukaryota"/>
</dbReference>
<keyword evidence="3" id="KW-1185">Reference proteome</keyword>
<feature type="domain" description="DUF3074" evidence="1">
    <location>
        <begin position="52"/>
        <end position="211"/>
    </location>
</feature>
<evidence type="ECO:0000259" key="1">
    <source>
        <dbReference type="Pfam" id="PF11274"/>
    </source>
</evidence>
<dbReference type="Proteomes" id="UP000000709">
    <property type="component" value="Unassembled WGS sequence"/>
</dbReference>
<dbReference type="EMBL" id="GL996505">
    <property type="protein sequence ID" value="EGW30576.1"/>
    <property type="molecule type" value="Genomic_DNA"/>
</dbReference>
<dbReference type="GeneID" id="18870579"/>
<dbReference type="RefSeq" id="XP_007377547.1">
    <property type="nucleotide sequence ID" value="XM_007377485.1"/>
</dbReference>